<dbReference type="Proteomes" id="UP000765509">
    <property type="component" value="Unassembled WGS sequence"/>
</dbReference>
<accession>A0A9Q3CQ94</accession>
<evidence type="ECO:0000313" key="2">
    <source>
        <dbReference type="EMBL" id="MBW0487852.1"/>
    </source>
</evidence>
<evidence type="ECO:0000313" key="3">
    <source>
        <dbReference type="Proteomes" id="UP000765509"/>
    </source>
</evidence>
<dbReference type="EMBL" id="AVOT02009314">
    <property type="protein sequence ID" value="MBW0487852.1"/>
    <property type="molecule type" value="Genomic_DNA"/>
</dbReference>
<feature type="region of interest" description="Disordered" evidence="1">
    <location>
        <begin position="75"/>
        <end position="101"/>
    </location>
</feature>
<protein>
    <submittedName>
        <fullName evidence="2">Uncharacterized protein</fullName>
    </submittedName>
</protein>
<organism evidence="2 3">
    <name type="scientific">Austropuccinia psidii MF-1</name>
    <dbReference type="NCBI Taxonomy" id="1389203"/>
    <lineage>
        <taxon>Eukaryota</taxon>
        <taxon>Fungi</taxon>
        <taxon>Dikarya</taxon>
        <taxon>Basidiomycota</taxon>
        <taxon>Pucciniomycotina</taxon>
        <taxon>Pucciniomycetes</taxon>
        <taxon>Pucciniales</taxon>
        <taxon>Sphaerophragmiaceae</taxon>
        <taxon>Austropuccinia</taxon>
    </lineage>
</organism>
<proteinExistence type="predicted"/>
<reference evidence="2" key="1">
    <citation type="submission" date="2021-03" db="EMBL/GenBank/DDBJ databases">
        <title>Draft genome sequence of rust myrtle Austropuccinia psidii MF-1, a brazilian biotype.</title>
        <authorList>
            <person name="Quecine M.C."/>
            <person name="Pachon D.M.R."/>
            <person name="Bonatelli M.L."/>
            <person name="Correr F.H."/>
            <person name="Franceschini L.M."/>
            <person name="Leite T.F."/>
            <person name="Margarido G.R.A."/>
            <person name="Almeida C.A."/>
            <person name="Ferrarezi J.A."/>
            <person name="Labate C.A."/>
        </authorList>
    </citation>
    <scope>NUCLEOTIDE SEQUENCE</scope>
    <source>
        <strain evidence="2">MF-1</strain>
    </source>
</reference>
<sequence length="101" mass="11025">MSSYSLRAHSKSINSDRNEIVDLMTLNSPTTPNFPLTTPMESSMNVFSLHIDQAVPMPPPPFINVPGISVSSIANPTGSQCGNEYPPYPRDYLLNPSSTRS</sequence>
<dbReference type="AlphaFoldDB" id="A0A9Q3CQ94"/>
<name>A0A9Q3CQ94_9BASI</name>
<gene>
    <name evidence="2" type="ORF">O181_027567</name>
</gene>
<comment type="caution">
    <text evidence="2">The sequence shown here is derived from an EMBL/GenBank/DDBJ whole genome shotgun (WGS) entry which is preliminary data.</text>
</comment>
<keyword evidence="3" id="KW-1185">Reference proteome</keyword>
<evidence type="ECO:0000256" key="1">
    <source>
        <dbReference type="SAM" id="MobiDB-lite"/>
    </source>
</evidence>